<dbReference type="KEGG" id="llp:GH975_10990"/>
<dbReference type="Proteomes" id="UP000388235">
    <property type="component" value="Chromosome"/>
</dbReference>
<name>A0A5Q2QGU4_9GAMM</name>
<dbReference type="EMBL" id="CP045871">
    <property type="protein sequence ID" value="QGG81060.1"/>
    <property type="molecule type" value="Genomic_DNA"/>
</dbReference>
<protein>
    <submittedName>
        <fullName evidence="1">Uncharacterized protein</fullName>
    </submittedName>
</protein>
<gene>
    <name evidence="1" type="ORF">GH975_10990</name>
</gene>
<dbReference type="RefSeq" id="WP_153714563.1">
    <property type="nucleotide sequence ID" value="NZ_CP045871.1"/>
</dbReference>
<sequence length="198" mass="21421">MKVLLGPGMQALTVPLTELGIESAVALTPQAAWGWHNAVDDSPRLWVIGEAHWLSQFSDAPWAGVFHLIAVISDGIPPALDGQCMAFTGPMPPNRQADFIRALQWPQAKSLDGTLVSSTRGLVNWLGRGGLPPQLRQHQGSVAVPVVTQAPPRWPAAQWLRPGDADAILPMPLLVPDQWHAQRATLDALAQLRVRLNA</sequence>
<evidence type="ECO:0000313" key="2">
    <source>
        <dbReference type="Proteomes" id="UP000388235"/>
    </source>
</evidence>
<reference evidence="1 2" key="1">
    <citation type="submission" date="2019-11" db="EMBL/GenBank/DDBJ databases">
        <authorList>
            <person name="Khan S.A."/>
            <person name="Jeon C.O."/>
            <person name="Chun B.H."/>
        </authorList>
    </citation>
    <scope>NUCLEOTIDE SEQUENCE [LARGE SCALE GENOMIC DNA]</scope>
    <source>
        <strain evidence="1 2">IMCC 1097</strain>
    </source>
</reference>
<dbReference type="AlphaFoldDB" id="A0A5Q2QGU4"/>
<evidence type="ECO:0000313" key="1">
    <source>
        <dbReference type="EMBL" id="QGG81060.1"/>
    </source>
</evidence>
<accession>A0A5Q2QGU4</accession>
<organism evidence="1 2">
    <name type="scientific">Litorivicinus lipolyticus</name>
    <dbReference type="NCBI Taxonomy" id="418701"/>
    <lineage>
        <taxon>Bacteria</taxon>
        <taxon>Pseudomonadati</taxon>
        <taxon>Pseudomonadota</taxon>
        <taxon>Gammaproteobacteria</taxon>
        <taxon>Oceanospirillales</taxon>
        <taxon>Litorivicinaceae</taxon>
        <taxon>Litorivicinus</taxon>
    </lineage>
</organism>
<proteinExistence type="predicted"/>
<keyword evidence="2" id="KW-1185">Reference proteome</keyword>